<evidence type="ECO:0000313" key="2">
    <source>
        <dbReference type="EMBL" id="KAJ9665590.1"/>
    </source>
</evidence>
<comment type="caution">
    <text evidence="2">The sequence shown here is derived from an EMBL/GenBank/DDBJ whole genome shotgun (WGS) entry which is preliminary data.</text>
</comment>
<proteinExistence type="predicted"/>
<keyword evidence="3" id="KW-1185">Reference proteome</keyword>
<protein>
    <recommendedName>
        <fullName evidence="4">SMP domain-containing protein</fullName>
    </recommendedName>
</protein>
<feature type="compositionally biased region" description="Polar residues" evidence="1">
    <location>
        <begin position="38"/>
        <end position="52"/>
    </location>
</feature>
<evidence type="ECO:0000256" key="1">
    <source>
        <dbReference type="SAM" id="MobiDB-lite"/>
    </source>
</evidence>
<sequence>MSSGLMDTTPGGETPQYESINTVTQPHATEPGQMGGALSTSTDPTSSQSEATAEQGEKTAEKIRFGQKMSEEGMGGQTTSQIGAASQEGGLGGADVSANDESAAQSRREQGYGGDEDMDRTIGA</sequence>
<dbReference type="EMBL" id="JAPDRL010000027">
    <property type="protein sequence ID" value="KAJ9665590.1"/>
    <property type="molecule type" value="Genomic_DNA"/>
</dbReference>
<feature type="compositionally biased region" description="Basic and acidic residues" evidence="1">
    <location>
        <begin position="55"/>
        <end position="64"/>
    </location>
</feature>
<accession>A0ABQ9NW91</accession>
<reference evidence="2" key="1">
    <citation type="submission" date="2022-10" db="EMBL/GenBank/DDBJ databases">
        <title>Culturing micro-colonial fungi from biological soil crusts in the Mojave desert and describing Neophaeococcomyces mojavensis, and introducing the new genera and species Taxawa tesnikishii.</title>
        <authorList>
            <person name="Kurbessoian T."/>
            <person name="Stajich J.E."/>
        </authorList>
    </citation>
    <scope>NUCLEOTIDE SEQUENCE</scope>
    <source>
        <strain evidence="2">TK_1</strain>
    </source>
</reference>
<dbReference type="Proteomes" id="UP001172684">
    <property type="component" value="Unassembled WGS sequence"/>
</dbReference>
<evidence type="ECO:0008006" key="4">
    <source>
        <dbReference type="Google" id="ProtNLM"/>
    </source>
</evidence>
<gene>
    <name evidence="2" type="ORF">H2201_004282</name>
</gene>
<feature type="compositionally biased region" description="Polar residues" evidence="1">
    <location>
        <begin position="16"/>
        <end position="27"/>
    </location>
</feature>
<feature type="region of interest" description="Disordered" evidence="1">
    <location>
        <begin position="1"/>
        <end position="124"/>
    </location>
</feature>
<evidence type="ECO:0000313" key="3">
    <source>
        <dbReference type="Proteomes" id="UP001172684"/>
    </source>
</evidence>
<name>A0ABQ9NW91_9PEZI</name>
<organism evidence="2 3">
    <name type="scientific">Coniosporium apollinis</name>
    <dbReference type="NCBI Taxonomy" id="61459"/>
    <lineage>
        <taxon>Eukaryota</taxon>
        <taxon>Fungi</taxon>
        <taxon>Dikarya</taxon>
        <taxon>Ascomycota</taxon>
        <taxon>Pezizomycotina</taxon>
        <taxon>Dothideomycetes</taxon>
        <taxon>Dothideomycetes incertae sedis</taxon>
        <taxon>Coniosporium</taxon>
    </lineage>
</organism>